<feature type="transmembrane region" description="Helical" evidence="5">
    <location>
        <begin position="259"/>
        <end position="277"/>
    </location>
</feature>
<dbReference type="InterPro" id="IPR011016">
    <property type="entry name" value="Znf_RING-CH"/>
</dbReference>
<keyword evidence="2" id="KW-0863">Zinc-finger</keyword>
<dbReference type="PANTHER" id="PTHR46347">
    <property type="entry name" value="RING/FYVE/PHD ZINC FINGER SUPERFAMILY PROTEIN"/>
    <property type="match status" value="1"/>
</dbReference>
<feature type="region of interest" description="Disordered" evidence="4">
    <location>
        <begin position="1"/>
        <end position="51"/>
    </location>
</feature>
<evidence type="ECO:0000256" key="1">
    <source>
        <dbReference type="ARBA" id="ARBA00022723"/>
    </source>
</evidence>
<keyword evidence="1" id="KW-0479">Metal-binding</keyword>
<feature type="transmembrane region" description="Helical" evidence="5">
    <location>
        <begin position="148"/>
        <end position="169"/>
    </location>
</feature>
<sequence length="326" mass="36981">MATTSETWDWPADMPEDPAPDPEPSTATASGNDQTHPSEPPQQEARPEEDPKKYVRMCWICRDEVEPTWEEPGMIGSMRNRRRRRHYISEDGDRLCNPCRCKGSVKYVHEGCLKLWMNENPNAYKCSRCHYEYRMDRLTWAQRLRSPLLSLGITMLILVATVFLLGFVADPILGLWLDPVGTITDKVSGSGKDIDNSFYDEDDGWFEHLLKGVFSLGLLGFAKAFLAMSPWQWWNLRTTGIVGGGTGRRGGTGRDRMENINLTLVLIGVLTFLYTVWKGTRKWTERTLDRASQRILNVQEDTGDDSDDEDGGVNDDDANGNEDTNH</sequence>
<dbReference type="Gene3D" id="3.30.40.10">
    <property type="entry name" value="Zinc/RING finger domain, C3HC4 (zinc finger)"/>
    <property type="match status" value="1"/>
</dbReference>
<reference evidence="7" key="1">
    <citation type="submission" date="2023-10" db="EMBL/GenBank/DDBJ databases">
        <authorList>
            <person name="Hackl T."/>
        </authorList>
    </citation>
    <scope>NUCLEOTIDE SEQUENCE</scope>
</reference>
<dbReference type="PANTHER" id="PTHR46347:SF1">
    <property type="entry name" value="RING_FYVE_PHD ZINC FINGER SUPERFAMILY PROTEIN"/>
    <property type="match status" value="1"/>
</dbReference>
<comment type="caution">
    <text evidence="7">The sequence shown here is derived from an EMBL/GenBank/DDBJ whole genome shotgun (WGS) entry which is preliminary data.</text>
</comment>
<dbReference type="PROSITE" id="PS51292">
    <property type="entry name" value="ZF_RING_CH"/>
    <property type="match status" value="1"/>
</dbReference>
<name>A0AAI8YNQ3_9PEZI</name>
<keyword evidence="3" id="KW-0862">Zinc</keyword>
<evidence type="ECO:0000256" key="2">
    <source>
        <dbReference type="ARBA" id="ARBA00022771"/>
    </source>
</evidence>
<dbReference type="Pfam" id="PF12906">
    <property type="entry name" value="RINGv"/>
    <property type="match status" value="1"/>
</dbReference>
<dbReference type="AlphaFoldDB" id="A0AAI8YNQ3"/>
<organism evidence="7 8">
    <name type="scientific">Anthostomella pinea</name>
    <dbReference type="NCBI Taxonomy" id="933095"/>
    <lineage>
        <taxon>Eukaryota</taxon>
        <taxon>Fungi</taxon>
        <taxon>Dikarya</taxon>
        <taxon>Ascomycota</taxon>
        <taxon>Pezizomycotina</taxon>
        <taxon>Sordariomycetes</taxon>
        <taxon>Xylariomycetidae</taxon>
        <taxon>Xylariales</taxon>
        <taxon>Xylariaceae</taxon>
        <taxon>Anthostomella</taxon>
    </lineage>
</organism>
<keyword evidence="5" id="KW-0812">Transmembrane</keyword>
<feature type="compositionally biased region" description="Acidic residues" evidence="4">
    <location>
        <begin position="301"/>
        <end position="320"/>
    </location>
</feature>
<evidence type="ECO:0000259" key="6">
    <source>
        <dbReference type="PROSITE" id="PS51292"/>
    </source>
</evidence>
<feature type="domain" description="RING-CH-type" evidence="6">
    <location>
        <begin position="50"/>
        <end position="136"/>
    </location>
</feature>
<evidence type="ECO:0000256" key="3">
    <source>
        <dbReference type="ARBA" id="ARBA00022833"/>
    </source>
</evidence>
<evidence type="ECO:0000313" key="7">
    <source>
        <dbReference type="EMBL" id="CAJ2511599.1"/>
    </source>
</evidence>
<feature type="region of interest" description="Disordered" evidence="4">
    <location>
        <begin position="298"/>
        <end position="326"/>
    </location>
</feature>
<accession>A0AAI8YNQ3</accession>
<dbReference type="EMBL" id="CAUWAG010000018">
    <property type="protein sequence ID" value="CAJ2511599.1"/>
    <property type="molecule type" value="Genomic_DNA"/>
</dbReference>
<protein>
    <submittedName>
        <fullName evidence="7">Uu.00g072240.m01.CDS01</fullName>
    </submittedName>
</protein>
<evidence type="ECO:0000256" key="5">
    <source>
        <dbReference type="SAM" id="Phobius"/>
    </source>
</evidence>
<keyword evidence="8" id="KW-1185">Reference proteome</keyword>
<proteinExistence type="predicted"/>
<evidence type="ECO:0000256" key="4">
    <source>
        <dbReference type="SAM" id="MobiDB-lite"/>
    </source>
</evidence>
<dbReference type="SMART" id="SM00744">
    <property type="entry name" value="RINGv"/>
    <property type="match status" value="1"/>
</dbReference>
<dbReference type="GO" id="GO:0008270">
    <property type="term" value="F:zinc ion binding"/>
    <property type="evidence" value="ECO:0007669"/>
    <property type="project" value="UniProtKB-KW"/>
</dbReference>
<dbReference type="CDD" id="cd16495">
    <property type="entry name" value="RING_CH-C4HC3_MARCH"/>
    <property type="match status" value="1"/>
</dbReference>
<dbReference type="InterPro" id="IPR013083">
    <property type="entry name" value="Znf_RING/FYVE/PHD"/>
</dbReference>
<gene>
    <name evidence="7" type="ORF">KHLLAP_LOCUS12067</name>
</gene>
<keyword evidence="5" id="KW-1133">Transmembrane helix</keyword>
<evidence type="ECO:0000313" key="8">
    <source>
        <dbReference type="Proteomes" id="UP001295740"/>
    </source>
</evidence>
<dbReference type="SUPFAM" id="SSF57850">
    <property type="entry name" value="RING/U-box"/>
    <property type="match status" value="1"/>
</dbReference>
<dbReference type="Proteomes" id="UP001295740">
    <property type="component" value="Unassembled WGS sequence"/>
</dbReference>
<keyword evidence="5" id="KW-0472">Membrane</keyword>